<keyword evidence="10 12" id="KW-0413">Isomerase</keyword>
<keyword evidence="1 12" id="KW-0547">Nucleotide-binding</keyword>
<dbReference type="Gene3D" id="3.40.50.300">
    <property type="entry name" value="P-loop containing nucleotide triphosphate hydrolases"/>
    <property type="match status" value="1"/>
</dbReference>
<comment type="subunit">
    <text evidence="12">Monomer.</text>
</comment>
<dbReference type="HAMAP" id="MF_03176">
    <property type="entry name" value="PIF1"/>
    <property type="match status" value="1"/>
</dbReference>
<dbReference type="InterPro" id="IPR048293">
    <property type="entry name" value="PIF1_RRM3_pfh1"/>
</dbReference>
<evidence type="ECO:0000313" key="15">
    <source>
        <dbReference type="EMBL" id="PSR73234.1"/>
    </source>
</evidence>
<feature type="DNA-binding region" evidence="12">
    <location>
        <begin position="533"/>
        <end position="552"/>
    </location>
</feature>
<dbReference type="GO" id="GO:0006281">
    <property type="term" value="P:DNA repair"/>
    <property type="evidence" value="ECO:0007669"/>
    <property type="project" value="UniProtKB-UniRule"/>
</dbReference>
<keyword evidence="6 12" id="KW-0238">DNA-binding</keyword>
<feature type="compositionally biased region" description="Basic and acidic residues" evidence="13">
    <location>
        <begin position="439"/>
        <end position="456"/>
    </location>
</feature>
<dbReference type="PANTHER" id="PTHR47642">
    <property type="entry name" value="ATP-DEPENDENT DNA HELICASE"/>
    <property type="match status" value="1"/>
</dbReference>
<evidence type="ECO:0000256" key="12">
    <source>
        <dbReference type="HAMAP-Rule" id="MF_03176"/>
    </source>
</evidence>
<dbReference type="InterPro" id="IPR010285">
    <property type="entry name" value="DNA_helicase_pif1-like_DEAD"/>
</dbReference>
<evidence type="ECO:0000256" key="3">
    <source>
        <dbReference type="ARBA" id="ARBA00022801"/>
    </source>
</evidence>
<dbReference type="GO" id="GO:0003677">
    <property type="term" value="F:DNA binding"/>
    <property type="evidence" value="ECO:0007669"/>
    <property type="project" value="UniProtKB-KW"/>
</dbReference>
<dbReference type="GO" id="GO:0005634">
    <property type="term" value="C:nucleus"/>
    <property type="evidence" value="ECO:0007669"/>
    <property type="project" value="UniProtKB-SubCell"/>
</dbReference>
<comment type="subcellular location">
    <subcellularLocation>
        <location evidence="12">Nucleus</location>
    </subcellularLocation>
    <subcellularLocation>
        <location evidence="12">Mitochondrion</location>
    </subcellularLocation>
</comment>
<evidence type="ECO:0000256" key="2">
    <source>
        <dbReference type="ARBA" id="ARBA00022763"/>
    </source>
</evidence>
<dbReference type="CDD" id="cd18037">
    <property type="entry name" value="DEXSc_Pif1_like"/>
    <property type="match status" value="1"/>
</dbReference>
<dbReference type="PANTHER" id="PTHR47642:SF5">
    <property type="entry name" value="ATP-DEPENDENT DNA HELICASE"/>
    <property type="match status" value="1"/>
</dbReference>
<dbReference type="Pfam" id="PF05970">
    <property type="entry name" value="PIF1"/>
    <property type="match status" value="1"/>
</dbReference>
<sequence>MPGDAPLRSVSTNVKKRKSTGSIEETKTRLAKQPRKTLDAFFSPQIVASGVSTDEKFIREHVALNAEQIKVLKMVVEEEKNVFFTGSAGTGKSLLLRAIISALRKKYSKKPECVSITASTGMAASNIGGTTIHAWGAITPGMTNIDKLISYVKTCKPAHQRWKNTKVLIIDEVSMVDGQLFDTLAKLAQMLRKNTDRPFGGIQLVITGDFFQLPPVTQGKKEPFFTFQSEAWAKCIDNIVNLTQVFRQKDSRFVELLNEMRRGEISPTAKRTFIGLSRPLQMDDSLLPTELFPLRNEVDRANAARLTSLPGPSFKYEARDSGAAPPEKRAKLLDNMVATRLLELKIDAQVMLIKNVDESLVNGSVGKVLGFYNVGVCSASVGPPAASGPQLKKEGSTTAKPKSNSQESSGSISKNAGFVRNVQVGPDGRTPTGHMQIPAEEKENASSDLKTKGKGKAKDEELFPLVEFRTPQGKEIVLLARDEFRSEDNEGKLLARRVQVPLVLAWAMSIHKSQGQTIQRVKIDLGRVFEKGQSYVALSRAASMEGLQVLRFDAKKVMAHPKVIEWSKTLEQLTSEPISTVTP</sequence>
<evidence type="ECO:0000256" key="7">
    <source>
        <dbReference type="ARBA" id="ARBA00023128"/>
    </source>
</evidence>
<comment type="function">
    <text evidence="12">DNA-dependent ATPase and 5'-3' DNA helicase required for the maintenance of both mitochondrial and nuclear genome stability.</text>
</comment>
<feature type="region of interest" description="Disordered" evidence="13">
    <location>
        <begin position="383"/>
        <end position="456"/>
    </location>
</feature>
<comment type="catalytic activity">
    <reaction evidence="12">
        <text>ATP + H2O = ADP + phosphate + H(+)</text>
        <dbReference type="Rhea" id="RHEA:13065"/>
        <dbReference type="ChEBI" id="CHEBI:15377"/>
        <dbReference type="ChEBI" id="CHEBI:15378"/>
        <dbReference type="ChEBI" id="CHEBI:30616"/>
        <dbReference type="ChEBI" id="CHEBI:43474"/>
        <dbReference type="ChEBI" id="CHEBI:456216"/>
        <dbReference type="EC" id="5.6.2.3"/>
    </reaction>
</comment>
<dbReference type="CDD" id="cd18809">
    <property type="entry name" value="SF1_C_RecD"/>
    <property type="match status" value="1"/>
</dbReference>
<evidence type="ECO:0000256" key="9">
    <source>
        <dbReference type="ARBA" id="ARBA00023204"/>
    </source>
</evidence>
<dbReference type="InterPro" id="IPR051055">
    <property type="entry name" value="PIF1_helicase"/>
</dbReference>
<dbReference type="GO" id="GO:0016887">
    <property type="term" value="F:ATP hydrolysis activity"/>
    <property type="evidence" value="ECO:0007669"/>
    <property type="project" value="RHEA"/>
</dbReference>
<comment type="caution">
    <text evidence="15">The sequence shown here is derived from an EMBL/GenBank/DDBJ whole genome shotgun (WGS) entry which is preliminary data.</text>
</comment>
<feature type="binding site" evidence="12">
    <location>
        <begin position="86"/>
        <end position="93"/>
    </location>
    <ligand>
        <name>ATP</name>
        <dbReference type="ChEBI" id="CHEBI:30616"/>
    </ligand>
</feature>
<dbReference type="GO" id="GO:0005739">
    <property type="term" value="C:mitochondrion"/>
    <property type="evidence" value="ECO:0007669"/>
    <property type="project" value="UniProtKB-SubCell"/>
</dbReference>
<feature type="region of interest" description="Disordered" evidence="13">
    <location>
        <begin position="1"/>
        <end position="29"/>
    </location>
</feature>
<evidence type="ECO:0000256" key="10">
    <source>
        <dbReference type="ARBA" id="ARBA00023235"/>
    </source>
</evidence>
<evidence type="ECO:0000256" key="13">
    <source>
        <dbReference type="SAM" id="MobiDB-lite"/>
    </source>
</evidence>
<gene>
    <name evidence="12" type="primary">PIF1</name>
    <name evidence="15" type="ORF">PHLCEN_2v10894</name>
</gene>
<dbReference type="GO" id="GO:0000723">
    <property type="term" value="P:telomere maintenance"/>
    <property type="evidence" value="ECO:0007669"/>
    <property type="project" value="InterPro"/>
</dbReference>
<comment type="cofactor">
    <cofactor evidence="12">
        <name>Mg(2+)</name>
        <dbReference type="ChEBI" id="CHEBI:18420"/>
    </cofactor>
</comment>
<keyword evidence="5 12" id="KW-0067">ATP-binding</keyword>
<dbReference type="AlphaFoldDB" id="A0A2R6NMH7"/>
<dbReference type="GO" id="GO:0043139">
    <property type="term" value="F:5'-3' DNA helicase activity"/>
    <property type="evidence" value="ECO:0007669"/>
    <property type="project" value="UniProtKB-UniRule"/>
</dbReference>
<keyword evidence="2 12" id="KW-0227">DNA damage</keyword>
<dbReference type="EMBL" id="MLYV02001095">
    <property type="protein sequence ID" value="PSR73234.1"/>
    <property type="molecule type" value="Genomic_DNA"/>
</dbReference>
<evidence type="ECO:0000256" key="4">
    <source>
        <dbReference type="ARBA" id="ARBA00022806"/>
    </source>
</evidence>
<evidence type="ECO:0000256" key="5">
    <source>
        <dbReference type="ARBA" id="ARBA00022840"/>
    </source>
</evidence>
<dbReference type="InterPro" id="IPR049163">
    <property type="entry name" value="Pif1-like_2B_dom"/>
</dbReference>
<dbReference type="STRING" id="98765.A0A2R6NMH7"/>
<dbReference type="InterPro" id="IPR003593">
    <property type="entry name" value="AAA+_ATPase"/>
</dbReference>
<dbReference type="GO" id="GO:0005524">
    <property type="term" value="F:ATP binding"/>
    <property type="evidence" value="ECO:0007669"/>
    <property type="project" value="UniProtKB-UniRule"/>
</dbReference>
<evidence type="ECO:0000313" key="16">
    <source>
        <dbReference type="Proteomes" id="UP000186601"/>
    </source>
</evidence>
<dbReference type="GO" id="GO:0006310">
    <property type="term" value="P:DNA recombination"/>
    <property type="evidence" value="ECO:0007669"/>
    <property type="project" value="UniProtKB-UniRule"/>
</dbReference>
<evidence type="ECO:0000256" key="8">
    <source>
        <dbReference type="ARBA" id="ARBA00023172"/>
    </source>
</evidence>
<protein>
    <recommendedName>
        <fullName evidence="12">ATP-dependent DNA helicase PIF1</fullName>
        <ecNumber evidence="12">5.6.2.3</ecNumber>
    </recommendedName>
    <alternativeName>
        <fullName evidence="12">DNA 5'-3' helicase PIF1</fullName>
    </alternativeName>
    <alternativeName>
        <fullName evidence="12">DNA repair and recombination helicase PIF1</fullName>
    </alternativeName>
</protein>
<keyword evidence="9 12" id="KW-0234">DNA repair</keyword>
<name>A0A2R6NMH7_9APHY</name>
<keyword evidence="4 12" id="KW-0347">Helicase</keyword>
<dbReference type="EC" id="5.6.2.3" evidence="12"/>
<evidence type="ECO:0000256" key="1">
    <source>
        <dbReference type="ARBA" id="ARBA00022741"/>
    </source>
</evidence>
<reference evidence="15 16" key="1">
    <citation type="submission" date="2018-02" db="EMBL/GenBank/DDBJ databases">
        <title>Genome sequence of the basidiomycete white-rot fungus Phlebia centrifuga.</title>
        <authorList>
            <person name="Granchi Z."/>
            <person name="Peng M."/>
            <person name="de Vries R.P."/>
            <person name="Hilden K."/>
            <person name="Makela M.R."/>
            <person name="Grigoriev I."/>
            <person name="Riley R."/>
        </authorList>
    </citation>
    <scope>NUCLEOTIDE SEQUENCE [LARGE SCALE GENOMIC DNA]</scope>
    <source>
        <strain evidence="15 16">FBCC195</strain>
    </source>
</reference>
<dbReference type="Pfam" id="PF21530">
    <property type="entry name" value="Pif1_2B_dom"/>
    <property type="match status" value="1"/>
</dbReference>
<keyword evidence="7 12" id="KW-0496">Mitochondrion</keyword>
<keyword evidence="3 12" id="KW-0378">Hydrolase</keyword>
<dbReference type="SMART" id="SM00382">
    <property type="entry name" value="AAA"/>
    <property type="match status" value="1"/>
</dbReference>
<keyword evidence="11 12" id="KW-0539">Nucleus</keyword>
<dbReference type="Proteomes" id="UP000186601">
    <property type="component" value="Unassembled WGS sequence"/>
</dbReference>
<keyword evidence="8 12" id="KW-0233">DNA recombination</keyword>
<evidence type="ECO:0000256" key="11">
    <source>
        <dbReference type="ARBA" id="ARBA00023242"/>
    </source>
</evidence>
<proteinExistence type="inferred from homology"/>
<evidence type="ECO:0000256" key="6">
    <source>
        <dbReference type="ARBA" id="ARBA00023125"/>
    </source>
</evidence>
<evidence type="ECO:0000259" key="14">
    <source>
        <dbReference type="SMART" id="SM00382"/>
    </source>
</evidence>
<dbReference type="SUPFAM" id="SSF52540">
    <property type="entry name" value="P-loop containing nucleoside triphosphate hydrolases"/>
    <property type="match status" value="2"/>
</dbReference>
<organism evidence="15 16">
    <name type="scientific">Hermanssonia centrifuga</name>
    <dbReference type="NCBI Taxonomy" id="98765"/>
    <lineage>
        <taxon>Eukaryota</taxon>
        <taxon>Fungi</taxon>
        <taxon>Dikarya</taxon>
        <taxon>Basidiomycota</taxon>
        <taxon>Agaricomycotina</taxon>
        <taxon>Agaricomycetes</taxon>
        <taxon>Polyporales</taxon>
        <taxon>Meruliaceae</taxon>
        <taxon>Hermanssonia</taxon>
    </lineage>
</organism>
<dbReference type="OrthoDB" id="432234at2759"/>
<comment type="similarity">
    <text evidence="12">Belongs to the helicase family. PIF1 subfamily.</text>
</comment>
<dbReference type="InterPro" id="IPR027417">
    <property type="entry name" value="P-loop_NTPase"/>
</dbReference>
<feature type="compositionally biased region" description="Polar residues" evidence="13">
    <location>
        <begin position="396"/>
        <end position="414"/>
    </location>
</feature>
<accession>A0A2R6NMH7</accession>
<keyword evidence="16" id="KW-1185">Reference proteome</keyword>
<feature type="domain" description="AAA+ ATPase" evidence="14">
    <location>
        <begin position="78"/>
        <end position="246"/>
    </location>
</feature>